<feature type="compositionally biased region" description="Low complexity" evidence="1">
    <location>
        <begin position="127"/>
        <end position="137"/>
    </location>
</feature>
<feature type="compositionally biased region" description="Low complexity" evidence="1">
    <location>
        <begin position="368"/>
        <end position="382"/>
    </location>
</feature>
<dbReference type="EMBL" id="ML987190">
    <property type="protein sequence ID" value="KAF2255305.1"/>
    <property type="molecule type" value="Genomic_DNA"/>
</dbReference>
<accession>A0A6A6IXM7</accession>
<protein>
    <submittedName>
        <fullName evidence="2">Uncharacterized protein</fullName>
    </submittedName>
</protein>
<gene>
    <name evidence="2" type="ORF">BU26DRAFT_153620</name>
</gene>
<evidence type="ECO:0000313" key="2">
    <source>
        <dbReference type="EMBL" id="KAF2255305.1"/>
    </source>
</evidence>
<feature type="region of interest" description="Disordered" evidence="1">
    <location>
        <begin position="1"/>
        <end position="327"/>
    </location>
</feature>
<dbReference type="RefSeq" id="XP_033690309.1">
    <property type="nucleotide sequence ID" value="XM_033820023.1"/>
</dbReference>
<sequence>MTGQLPPLQQPSPTPLSQPDSNNSMPLPSLAHLFSSPPSTFDFEYPPATQPTGAPCDSVRQAPSDRPDSSSTSLAAFHHQRGASGAPSSSGPSWTAINRPTDNSSLAPPLTNGDRIGPATHDLYQHASSPSIASPSANIGKEQQSGRNSPPQHLNSDPLHAKRSASDRRQDSAVSESADHPRSMISQNPTISSNAQFSPFASSPESLPNPSPSRSAAGYPKTPPSPAPSPVLFSGLGASRPAPARAHSTGRRQWLSPSSSGQQRHLSKAESGANNRYGTSRERAYSDSRTTSSALSNASPSSPRRVRFDDHSAAGIMPPPRVTSHSANAQTVVTEPVLHSFTSISRPDVAVPNLRMNNPFEAMNRDVSQAASGSSAIAAASSYPMPDPPSDTTGTDTSPEQHPSPLRCSYCHEVWTCPLPDTSSMPGRPSATLQEFEDGMENIRKSLEHYQAQQASSYQDWLTRHRVKPRDPTIIPPCVAAQPDASKRKSDIPADDADMTSKFRKLTYDSPSPKAHLSTPPPDIPSIPPPQASSGSHAKYRYETSDGSSILVNEQLATIMRMCERPRYNSPPNDSTNMWFEPGQKDKSNTREGERHEKPKSESPHEGSEEPGAEQQPPRPSGEETKPQQPI</sequence>
<proteinExistence type="predicted"/>
<feature type="compositionally biased region" description="Low complexity" evidence="1">
    <location>
        <begin position="292"/>
        <end position="303"/>
    </location>
</feature>
<evidence type="ECO:0000313" key="3">
    <source>
        <dbReference type="Proteomes" id="UP000800094"/>
    </source>
</evidence>
<feature type="compositionally biased region" description="Pro residues" evidence="1">
    <location>
        <begin position="519"/>
        <end position="531"/>
    </location>
</feature>
<feature type="compositionally biased region" description="Basic and acidic residues" evidence="1">
    <location>
        <begin position="164"/>
        <end position="182"/>
    </location>
</feature>
<name>A0A6A6IXM7_9PLEO</name>
<feature type="compositionally biased region" description="Low complexity" evidence="1">
    <location>
        <begin position="82"/>
        <end position="93"/>
    </location>
</feature>
<feature type="compositionally biased region" description="Polar residues" evidence="1">
    <location>
        <begin position="141"/>
        <end position="155"/>
    </location>
</feature>
<feature type="compositionally biased region" description="Basic and acidic residues" evidence="1">
    <location>
        <begin position="583"/>
        <end position="608"/>
    </location>
</feature>
<feature type="compositionally biased region" description="Polar residues" evidence="1">
    <location>
        <begin position="95"/>
        <end position="106"/>
    </location>
</feature>
<feature type="compositionally biased region" description="Low complexity" evidence="1">
    <location>
        <begin position="202"/>
        <end position="215"/>
    </location>
</feature>
<evidence type="ECO:0000256" key="1">
    <source>
        <dbReference type="SAM" id="MobiDB-lite"/>
    </source>
</evidence>
<reference evidence="2" key="1">
    <citation type="journal article" date="2020" name="Stud. Mycol.">
        <title>101 Dothideomycetes genomes: a test case for predicting lifestyles and emergence of pathogens.</title>
        <authorList>
            <person name="Haridas S."/>
            <person name="Albert R."/>
            <person name="Binder M."/>
            <person name="Bloem J."/>
            <person name="Labutti K."/>
            <person name="Salamov A."/>
            <person name="Andreopoulos B."/>
            <person name="Baker S."/>
            <person name="Barry K."/>
            <person name="Bills G."/>
            <person name="Bluhm B."/>
            <person name="Cannon C."/>
            <person name="Castanera R."/>
            <person name="Culley D."/>
            <person name="Daum C."/>
            <person name="Ezra D."/>
            <person name="Gonzalez J."/>
            <person name="Henrissat B."/>
            <person name="Kuo A."/>
            <person name="Liang C."/>
            <person name="Lipzen A."/>
            <person name="Lutzoni F."/>
            <person name="Magnuson J."/>
            <person name="Mondo S."/>
            <person name="Nolan M."/>
            <person name="Ohm R."/>
            <person name="Pangilinan J."/>
            <person name="Park H.-J."/>
            <person name="Ramirez L."/>
            <person name="Alfaro M."/>
            <person name="Sun H."/>
            <person name="Tritt A."/>
            <person name="Yoshinaga Y."/>
            <person name="Zwiers L.-H."/>
            <person name="Turgeon B."/>
            <person name="Goodwin S."/>
            <person name="Spatafora J."/>
            <person name="Crous P."/>
            <person name="Grigoriev I."/>
        </authorList>
    </citation>
    <scope>NUCLEOTIDE SEQUENCE</scope>
    <source>
        <strain evidence="2">CBS 122368</strain>
    </source>
</reference>
<feature type="compositionally biased region" description="Polar residues" evidence="1">
    <location>
        <begin position="255"/>
        <end position="264"/>
    </location>
</feature>
<feature type="region of interest" description="Disordered" evidence="1">
    <location>
        <begin position="367"/>
        <end position="404"/>
    </location>
</feature>
<feature type="compositionally biased region" description="Polar residues" evidence="1">
    <location>
        <begin position="184"/>
        <end position="201"/>
    </location>
</feature>
<dbReference type="OrthoDB" id="10686885at2759"/>
<dbReference type="GeneID" id="54573353"/>
<dbReference type="Proteomes" id="UP000800094">
    <property type="component" value="Unassembled WGS sequence"/>
</dbReference>
<dbReference type="AlphaFoldDB" id="A0A6A6IXM7"/>
<feature type="compositionally biased region" description="Basic and acidic residues" evidence="1">
    <location>
        <begin position="621"/>
        <end position="631"/>
    </location>
</feature>
<feature type="region of interest" description="Disordered" evidence="1">
    <location>
        <begin position="469"/>
        <end position="540"/>
    </location>
</feature>
<feature type="region of interest" description="Disordered" evidence="1">
    <location>
        <begin position="565"/>
        <end position="631"/>
    </location>
</feature>
<keyword evidence="3" id="KW-1185">Reference proteome</keyword>
<organism evidence="2 3">
    <name type="scientific">Trematosphaeria pertusa</name>
    <dbReference type="NCBI Taxonomy" id="390896"/>
    <lineage>
        <taxon>Eukaryota</taxon>
        <taxon>Fungi</taxon>
        <taxon>Dikarya</taxon>
        <taxon>Ascomycota</taxon>
        <taxon>Pezizomycotina</taxon>
        <taxon>Dothideomycetes</taxon>
        <taxon>Pleosporomycetidae</taxon>
        <taxon>Pleosporales</taxon>
        <taxon>Massarineae</taxon>
        <taxon>Trematosphaeriaceae</taxon>
        <taxon>Trematosphaeria</taxon>
    </lineage>
</organism>